<evidence type="ECO:0000256" key="7">
    <source>
        <dbReference type="SAM" id="MobiDB-lite"/>
    </source>
</evidence>
<keyword evidence="8" id="KW-0812">Transmembrane</keyword>
<comment type="similarity">
    <text evidence="1">Belongs to the alpha-carbonic anhydrase family.</text>
</comment>
<evidence type="ECO:0000256" key="5">
    <source>
        <dbReference type="ARBA" id="ARBA00023239"/>
    </source>
</evidence>
<evidence type="ECO:0000256" key="8">
    <source>
        <dbReference type="SAM" id="Phobius"/>
    </source>
</evidence>
<comment type="caution">
    <text evidence="10">The sequence shown here is derived from an EMBL/GenBank/DDBJ whole genome shotgun (WGS) entry which is preliminary data.</text>
</comment>
<keyword evidence="5" id="KW-0456">Lyase</keyword>
<evidence type="ECO:0000313" key="10">
    <source>
        <dbReference type="EMBL" id="CAK0822110.1"/>
    </source>
</evidence>
<evidence type="ECO:0000256" key="2">
    <source>
        <dbReference type="ARBA" id="ARBA00012925"/>
    </source>
</evidence>
<dbReference type="EC" id="4.2.1.1" evidence="2"/>
<evidence type="ECO:0000259" key="9">
    <source>
        <dbReference type="PROSITE" id="PS51144"/>
    </source>
</evidence>
<organism evidence="10 11">
    <name type="scientific">Prorocentrum cordatum</name>
    <dbReference type="NCBI Taxonomy" id="2364126"/>
    <lineage>
        <taxon>Eukaryota</taxon>
        <taxon>Sar</taxon>
        <taxon>Alveolata</taxon>
        <taxon>Dinophyceae</taxon>
        <taxon>Prorocentrales</taxon>
        <taxon>Prorocentraceae</taxon>
        <taxon>Prorocentrum</taxon>
    </lineage>
</organism>
<dbReference type="InterPro" id="IPR001148">
    <property type="entry name" value="CA_dom"/>
</dbReference>
<dbReference type="CDD" id="cd03124">
    <property type="entry name" value="alpha_CA_prokaryotic_like"/>
    <property type="match status" value="1"/>
</dbReference>
<gene>
    <name evidence="10" type="ORF">PCOR1329_LOCUS23212</name>
</gene>
<keyword evidence="11" id="KW-1185">Reference proteome</keyword>
<name>A0ABN9RS72_9DINO</name>
<keyword evidence="8" id="KW-0472">Membrane</keyword>
<feature type="domain" description="Alpha-carbonic anhydrase" evidence="9">
    <location>
        <begin position="9"/>
        <end position="285"/>
    </location>
</feature>
<dbReference type="InterPro" id="IPR041891">
    <property type="entry name" value="Alpha_CA_prokaryot-like"/>
</dbReference>
<dbReference type="SMART" id="SM01057">
    <property type="entry name" value="Carb_anhydrase"/>
    <property type="match status" value="1"/>
</dbReference>
<feature type="region of interest" description="Disordered" evidence="7">
    <location>
        <begin position="346"/>
        <end position="379"/>
    </location>
</feature>
<evidence type="ECO:0000256" key="4">
    <source>
        <dbReference type="ARBA" id="ARBA00022833"/>
    </source>
</evidence>
<feature type="compositionally biased region" description="Low complexity" evidence="7">
    <location>
        <begin position="370"/>
        <end position="379"/>
    </location>
</feature>
<dbReference type="PROSITE" id="PS51144">
    <property type="entry name" value="ALPHA_CA_2"/>
    <property type="match status" value="1"/>
</dbReference>
<dbReference type="Pfam" id="PF00194">
    <property type="entry name" value="Carb_anhydrase"/>
    <property type="match status" value="1"/>
</dbReference>
<dbReference type="PANTHER" id="PTHR18952:SF265">
    <property type="entry name" value="CARBONIC ANHYDRASE"/>
    <property type="match status" value="1"/>
</dbReference>
<keyword evidence="3" id="KW-0479">Metal-binding</keyword>
<evidence type="ECO:0000256" key="1">
    <source>
        <dbReference type="ARBA" id="ARBA00010718"/>
    </source>
</evidence>
<protein>
    <recommendedName>
        <fullName evidence="2">carbonic anhydrase</fullName>
        <ecNumber evidence="2">4.2.1.1</ecNumber>
    </recommendedName>
</protein>
<dbReference type="InterPro" id="IPR023561">
    <property type="entry name" value="Carbonic_anhydrase_a-class"/>
</dbReference>
<feature type="transmembrane region" description="Helical" evidence="8">
    <location>
        <begin position="304"/>
        <end position="330"/>
    </location>
</feature>
<dbReference type="EMBL" id="CAUYUJ010007836">
    <property type="protein sequence ID" value="CAK0822110.1"/>
    <property type="molecule type" value="Genomic_DNA"/>
</dbReference>
<dbReference type="Gene3D" id="3.10.200.10">
    <property type="entry name" value="Alpha carbonic anhydrase"/>
    <property type="match status" value="1"/>
</dbReference>
<evidence type="ECO:0000256" key="3">
    <source>
        <dbReference type="ARBA" id="ARBA00022723"/>
    </source>
</evidence>
<evidence type="ECO:0000256" key="6">
    <source>
        <dbReference type="ARBA" id="ARBA00048348"/>
    </source>
</evidence>
<dbReference type="InterPro" id="IPR036398">
    <property type="entry name" value="CA_dom_sf"/>
</dbReference>
<reference evidence="10" key="1">
    <citation type="submission" date="2023-10" db="EMBL/GenBank/DDBJ databases">
        <authorList>
            <person name="Chen Y."/>
            <person name="Shah S."/>
            <person name="Dougan E. K."/>
            <person name="Thang M."/>
            <person name="Chan C."/>
        </authorList>
    </citation>
    <scope>NUCLEOTIDE SEQUENCE [LARGE SCALE GENOMIC DNA]</scope>
</reference>
<accession>A0ABN9RS72</accession>
<dbReference type="SUPFAM" id="SSF51069">
    <property type="entry name" value="Carbonic anhydrase"/>
    <property type="match status" value="1"/>
</dbReference>
<keyword evidence="4" id="KW-0862">Zinc</keyword>
<dbReference type="Proteomes" id="UP001189429">
    <property type="component" value="Unassembled WGS sequence"/>
</dbReference>
<sequence>MDEPGPDEPDWNYRDQEAWAELPDSRCGRPGEQSPLDLRGFPENSVWLPMEEVGHVVRLGPINRTVWPRYPIVWNYTWPMVQVALEDGSAGPQAQLLSPYNESTRVTFFKTDYYLQGVRFASPSEHQLDGVSYDMEAQYLHRARDGQVLVAAALLRVGLVPDNAFVEQLWAGLGRLGGGSGPATLVVPNPFYSGLPADRSLFAFNGSLTRPPCTTEVVWLVFRQPILVSRRQRDDFRQRLQDSQGDRLRMETTSPKGVIEPWNLSLGTNRRLLQPQGSRLVLSLNVTRAPPKPEPSDLFGGPDAWAYAALGLLAAVVLLGSVLLVSCLCCRGCGGGLLRRKWGSRSRELLSDASTDAEEDESDGRGGSDGSSSLLSGRR</sequence>
<proteinExistence type="inferred from homology"/>
<comment type="catalytic activity">
    <reaction evidence="6">
        <text>hydrogencarbonate + H(+) = CO2 + H2O</text>
        <dbReference type="Rhea" id="RHEA:10748"/>
        <dbReference type="ChEBI" id="CHEBI:15377"/>
        <dbReference type="ChEBI" id="CHEBI:15378"/>
        <dbReference type="ChEBI" id="CHEBI:16526"/>
        <dbReference type="ChEBI" id="CHEBI:17544"/>
        <dbReference type="EC" id="4.2.1.1"/>
    </reaction>
</comment>
<evidence type="ECO:0000313" key="11">
    <source>
        <dbReference type="Proteomes" id="UP001189429"/>
    </source>
</evidence>
<dbReference type="PANTHER" id="PTHR18952">
    <property type="entry name" value="CARBONIC ANHYDRASE"/>
    <property type="match status" value="1"/>
</dbReference>
<keyword evidence="8" id="KW-1133">Transmembrane helix</keyword>